<keyword evidence="8" id="KW-0274">FAD</keyword>
<dbReference type="GO" id="GO:0003997">
    <property type="term" value="F:acyl-CoA oxidase activity"/>
    <property type="evidence" value="ECO:0007669"/>
    <property type="project" value="UniProtKB-EC"/>
</dbReference>
<evidence type="ECO:0000256" key="3">
    <source>
        <dbReference type="ARBA" id="ARBA00004275"/>
    </source>
</evidence>
<evidence type="ECO:0000256" key="2">
    <source>
        <dbReference type="ARBA" id="ARBA00001974"/>
    </source>
</evidence>
<dbReference type="GO" id="GO:0005777">
    <property type="term" value="C:peroxisome"/>
    <property type="evidence" value="ECO:0007669"/>
    <property type="project" value="UniProtKB-SubCell"/>
</dbReference>
<evidence type="ECO:0000259" key="14">
    <source>
        <dbReference type="Pfam" id="PF01756"/>
    </source>
</evidence>
<dbReference type="AlphaFoldDB" id="A0A0L6UV99"/>
<feature type="domain" description="Acyl-CoA oxidase C-terminal" evidence="14">
    <location>
        <begin position="671"/>
        <end position="848"/>
    </location>
</feature>
<keyword evidence="10" id="KW-0560">Oxidoreductase</keyword>
<comment type="caution">
    <text evidence="17">The sequence shown here is derived from an EMBL/GenBank/DDBJ whole genome shotgun (WGS) entry which is preliminary data.</text>
</comment>
<dbReference type="Proteomes" id="UP000037035">
    <property type="component" value="Unassembled WGS sequence"/>
</dbReference>
<dbReference type="OrthoDB" id="538336at2759"/>
<dbReference type="FunFam" id="2.40.110.10:FF:000075">
    <property type="entry name" value="Acyl-coenzyme A oxidase"/>
    <property type="match status" value="1"/>
</dbReference>
<dbReference type="InterPro" id="IPR029320">
    <property type="entry name" value="Acyl-CoA_ox_N"/>
</dbReference>
<dbReference type="UniPathway" id="UPA00661"/>
<evidence type="ECO:0000313" key="18">
    <source>
        <dbReference type="Proteomes" id="UP000037035"/>
    </source>
</evidence>
<proteinExistence type="inferred from homology"/>
<keyword evidence="11" id="KW-0443">Lipid metabolism</keyword>
<evidence type="ECO:0000256" key="6">
    <source>
        <dbReference type="ARBA" id="ARBA00012870"/>
    </source>
</evidence>
<dbReference type="EC" id="1.3.3.6" evidence="6"/>
<dbReference type="STRING" id="27349.A0A0L6UV99"/>
<dbReference type="InterPro" id="IPR012258">
    <property type="entry name" value="Acyl-CoA_oxidase"/>
</dbReference>
<name>A0A0L6UV99_9BASI</name>
<dbReference type="VEuPathDB" id="FungiDB:VP01_358g4"/>
<dbReference type="Gene3D" id="2.40.110.10">
    <property type="entry name" value="Butyryl-CoA Dehydrogenase, subunit A, domain 2"/>
    <property type="match status" value="1"/>
</dbReference>
<organism evidence="17 18">
    <name type="scientific">Puccinia sorghi</name>
    <dbReference type="NCBI Taxonomy" id="27349"/>
    <lineage>
        <taxon>Eukaryota</taxon>
        <taxon>Fungi</taxon>
        <taxon>Dikarya</taxon>
        <taxon>Basidiomycota</taxon>
        <taxon>Pucciniomycotina</taxon>
        <taxon>Pucciniomycetes</taxon>
        <taxon>Pucciniales</taxon>
        <taxon>Pucciniaceae</taxon>
        <taxon>Puccinia</taxon>
    </lineage>
</organism>
<evidence type="ECO:0000256" key="7">
    <source>
        <dbReference type="ARBA" id="ARBA00022630"/>
    </source>
</evidence>
<evidence type="ECO:0000256" key="13">
    <source>
        <dbReference type="SAM" id="MobiDB-lite"/>
    </source>
</evidence>
<keyword evidence="9" id="KW-0276">Fatty acid metabolism</keyword>
<comment type="similarity">
    <text evidence="5">Belongs to the acyl-CoA oxidase family.</text>
</comment>
<dbReference type="GO" id="GO:0033540">
    <property type="term" value="P:fatty acid beta-oxidation using acyl-CoA oxidase"/>
    <property type="evidence" value="ECO:0007669"/>
    <property type="project" value="UniProtKB-UniPathway"/>
</dbReference>
<dbReference type="SUPFAM" id="SSF47203">
    <property type="entry name" value="Acyl-CoA dehydrogenase C-terminal domain-like"/>
    <property type="match status" value="2"/>
</dbReference>
<dbReference type="GO" id="GO:0055088">
    <property type="term" value="P:lipid homeostasis"/>
    <property type="evidence" value="ECO:0007669"/>
    <property type="project" value="TreeGrafter"/>
</dbReference>
<protein>
    <recommendedName>
        <fullName evidence="6">acyl-CoA oxidase</fullName>
        <ecNumber evidence="6">1.3.3.6</ecNumber>
    </recommendedName>
</protein>
<reference evidence="17 18" key="1">
    <citation type="submission" date="2015-08" db="EMBL/GenBank/DDBJ databases">
        <title>Next Generation Sequencing and Analysis of the Genome of Puccinia sorghi L Schw, the Causal Agent of Maize Common Rust.</title>
        <authorList>
            <person name="Rochi L."/>
            <person name="Burguener G."/>
            <person name="Darino M."/>
            <person name="Turjanski A."/>
            <person name="Kreff E."/>
            <person name="Dieguez M.J."/>
            <person name="Sacco F."/>
        </authorList>
    </citation>
    <scope>NUCLEOTIDE SEQUENCE [LARGE SCALE GENOMIC DNA]</scope>
    <source>
        <strain evidence="17 18">RO10H11247</strain>
    </source>
</reference>
<dbReference type="Pfam" id="PF14749">
    <property type="entry name" value="Acyl-CoA_ox_N"/>
    <property type="match status" value="1"/>
</dbReference>
<evidence type="ECO:0000256" key="12">
    <source>
        <dbReference type="ARBA" id="ARBA00023140"/>
    </source>
</evidence>
<dbReference type="Gene3D" id="1.20.140.10">
    <property type="entry name" value="Butyryl-CoA Dehydrogenase, subunit A, domain 3"/>
    <property type="match status" value="2"/>
</dbReference>
<dbReference type="FunFam" id="1.20.140.10:FF:000015">
    <property type="entry name" value="Acyl-coenzyme A oxidase"/>
    <property type="match status" value="1"/>
</dbReference>
<dbReference type="InterPro" id="IPR002655">
    <property type="entry name" value="Acyl-CoA_oxidase_C"/>
</dbReference>
<dbReference type="PANTHER" id="PTHR10909:SF250">
    <property type="entry name" value="PEROXISOMAL ACYL-COENZYME A OXIDASE 1"/>
    <property type="match status" value="1"/>
</dbReference>
<feature type="domain" description="Acyl-coenzyme A oxidase N-terminal" evidence="15">
    <location>
        <begin position="139"/>
        <end position="248"/>
    </location>
</feature>
<keyword evidence="7" id="KW-0285">Flavoprotein</keyword>
<dbReference type="FunFam" id="1.20.140.10:FF:000013">
    <property type="entry name" value="Acyl-coenzyme A oxidase"/>
    <property type="match status" value="1"/>
</dbReference>
<dbReference type="InterPro" id="IPR046373">
    <property type="entry name" value="Acyl-CoA_Oxase/DH_mid-dom_sf"/>
</dbReference>
<evidence type="ECO:0000256" key="4">
    <source>
        <dbReference type="ARBA" id="ARBA00004846"/>
    </source>
</evidence>
<comment type="subcellular location">
    <subcellularLocation>
        <location evidence="3">Peroxisome</location>
    </subcellularLocation>
</comment>
<dbReference type="Pfam" id="PF22924">
    <property type="entry name" value="ACOX_C_alpha1"/>
    <property type="match status" value="1"/>
</dbReference>
<accession>A0A0L6UV99</accession>
<evidence type="ECO:0000313" key="17">
    <source>
        <dbReference type="EMBL" id="KNZ52409.1"/>
    </source>
</evidence>
<dbReference type="EMBL" id="LAVV01008601">
    <property type="protein sequence ID" value="KNZ52409.1"/>
    <property type="molecule type" value="Genomic_DNA"/>
</dbReference>
<dbReference type="GO" id="GO:0005504">
    <property type="term" value="F:fatty acid binding"/>
    <property type="evidence" value="ECO:0007669"/>
    <property type="project" value="TreeGrafter"/>
</dbReference>
<dbReference type="InterPro" id="IPR036250">
    <property type="entry name" value="AcylCo_DH-like_C"/>
</dbReference>
<gene>
    <name evidence="17" type="ORF">VP01_358g4</name>
</gene>
<comment type="catalytic activity">
    <reaction evidence="1">
        <text>a 2,3-saturated acyl-CoA + O2 = a (2E)-enoyl-CoA + H2O2</text>
        <dbReference type="Rhea" id="RHEA:38959"/>
        <dbReference type="ChEBI" id="CHEBI:15379"/>
        <dbReference type="ChEBI" id="CHEBI:16240"/>
        <dbReference type="ChEBI" id="CHEBI:58856"/>
        <dbReference type="ChEBI" id="CHEBI:65111"/>
        <dbReference type="EC" id="1.3.3.6"/>
    </reaction>
</comment>
<evidence type="ECO:0000256" key="11">
    <source>
        <dbReference type="ARBA" id="ARBA00023098"/>
    </source>
</evidence>
<evidence type="ECO:0000256" key="1">
    <source>
        <dbReference type="ARBA" id="ARBA00001201"/>
    </source>
</evidence>
<feature type="domain" description="Acyl-CoA oxidase C-alpha1" evidence="16">
    <location>
        <begin position="434"/>
        <end position="589"/>
    </location>
</feature>
<dbReference type="Gene3D" id="1.10.540.10">
    <property type="entry name" value="Acyl-CoA dehydrogenase/oxidase, N-terminal domain"/>
    <property type="match status" value="1"/>
</dbReference>
<evidence type="ECO:0000256" key="5">
    <source>
        <dbReference type="ARBA" id="ARBA00006288"/>
    </source>
</evidence>
<dbReference type="PANTHER" id="PTHR10909">
    <property type="entry name" value="ELECTRON TRANSPORT OXIDOREDUCTASE"/>
    <property type="match status" value="1"/>
</dbReference>
<evidence type="ECO:0000259" key="15">
    <source>
        <dbReference type="Pfam" id="PF14749"/>
    </source>
</evidence>
<sequence length="862" mass="97333">MTRLHQVHPGACTGTPALLRAVSFPSANGLLAMCGGLLDSAGLFLGLSFRVLRQHFPMSDRSIAPVGPPDPSHPPLGSKLNFNEPLSLDSHEVSPPPGQSEDRSGLPLNIPVPEHLKPTGTPGSKLLHIERSHASFDSKSMSFYLFGTTYLERLNKILSIIQHEEAFDKKRLNYQGRDARFRHALRKEKRLVQIAKDHKWSEEDMSMAEMLIDMPGPFSLHKSMFLKTLHEQGDEEQQKMFTQPARNVSFELTPLTLHVTQYQIIGCYAQTELGHGSNVQGLETTATYDKTTQEFVIHSPSLTASKWWIGGLGRSADHAVVMAQLYSNGKRFGPHPFVVPIRDIKTREPLPGRVIGDIGPKLGYFISFLKTDRFCSYPAFTDLCYCVRRYQTTDNGMILFDNVRIPHNHLLARFSRIDPHSGQYIKPENAKLAYGTMTYIRAGIVQQARMVLARSAIVAIRYCSIRRQFADKDAPVLDGKKPAENPVLDYQMVQYRVFPILAQAFACHYTGLEMFRLYNESQKNMNQGDFSLLADVHASSSGLKSLCTIMAAHAIEECRRACGGHGFSQASGLGALYADYLPQVTWEGKPSFLPFFPFFKKKIKLLRRHGSQAYMITQQTGRYLFKTMRTLFQDRNAKLSSENVTGEYILRYLENPNDKSNVEHSGDFHDVQAFIWAYGHRAAFLVAQATRKRDIERKTWNSLLVDIYRCSVAHCQFLMVRNFARVLLYDETLKAKPALHHVMQLVFELFGKFLPGSDLSCYTMDTEASEFLASGYISPKQHVLLRNRVYSLLAQIRPEAVALCDSFAVPDYLLNSELGRSDGNVYRKLVEFASKEPLNGVKFNVNPWDNELAIGEPPLTKL</sequence>
<dbReference type="SUPFAM" id="SSF56645">
    <property type="entry name" value="Acyl-CoA dehydrogenase NM domain-like"/>
    <property type="match status" value="1"/>
</dbReference>
<keyword evidence="12" id="KW-0576">Peroxisome</keyword>
<dbReference type="InterPro" id="IPR009100">
    <property type="entry name" value="AcylCoA_DH/oxidase_NM_dom_sf"/>
</dbReference>
<dbReference type="Pfam" id="PF01756">
    <property type="entry name" value="ACOX"/>
    <property type="match status" value="1"/>
</dbReference>
<feature type="region of interest" description="Disordered" evidence="13">
    <location>
        <begin position="62"/>
        <end position="108"/>
    </location>
</feature>
<evidence type="ECO:0000256" key="9">
    <source>
        <dbReference type="ARBA" id="ARBA00022832"/>
    </source>
</evidence>
<evidence type="ECO:0000256" key="8">
    <source>
        <dbReference type="ARBA" id="ARBA00022827"/>
    </source>
</evidence>
<comment type="pathway">
    <text evidence="4">Lipid metabolism; peroxisomal fatty acid beta-oxidation.</text>
</comment>
<dbReference type="GO" id="GO:0071949">
    <property type="term" value="F:FAD binding"/>
    <property type="evidence" value="ECO:0007669"/>
    <property type="project" value="InterPro"/>
</dbReference>
<keyword evidence="18" id="KW-1185">Reference proteome</keyword>
<evidence type="ECO:0000256" key="10">
    <source>
        <dbReference type="ARBA" id="ARBA00023002"/>
    </source>
</evidence>
<dbReference type="InterPro" id="IPR037069">
    <property type="entry name" value="AcylCoA_DH/ox_N_sf"/>
</dbReference>
<comment type="cofactor">
    <cofactor evidence="2">
        <name>FAD</name>
        <dbReference type="ChEBI" id="CHEBI:57692"/>
    </cofactor>
</comment>
<evidence type="ECO:0000259" key="16">
    <source>
        <dbReference type="Pfam" id="PF22924"/>
    </source>
</evidence>
<dbReference type="InterPro" id="IPR055060">
    <property type="entry name" value="ACOX_C_alpha1"/>
</dbReference>